<evidence type="ECO:0000313" key="7">
    <source>
        <dbReference type="EMBL" id="MBO1927738.1"/>
    </source>
</evidence>
<dbReference type="Gene3D" id="3.40.630.30">
    <property type="match status" value="1"/>
</dbReference>
<comment type="similarity">
    <text evidence="1 5">Belongs to the acetyltransferase family. RimI subfamily.</text>
</comment>
<dbReference type="Proteomes" id="UP000664835">
    <property type="component" value="Unassembled WGS sequence"/>
</dbReference>
<reference evidence="7 8" key="1">
    <citation type="submission" date="2021-03" db="EMBL/GenBank/DDBJ databases">
        <title>Thiomicrorhabdus sp.nov.,novel sulfur-oxidizing bacteria isolated from coastal sediment.</title>
        <authorList>
            <person name="Liu X."/>
        </authorList>
    </citation>
    <scope>NUCLEOTIDE SEQUENCE [LARGE SCALE GENOMIC DNA]</scope>
    <source>
        <strain evidence="7 8">6S2-11</strain>
    </source>
</reference>
<dbReference type="CDD" id="cd04301">
    <property type="entry name" value="NAT_SF"/>
    <property type="match status" value="1"/>
</dbReference>
<keyword evidence="4" id="KW-0012">Acyltransferase</keyword>
<dbReference type="PROSITE" id="PS51186">
    <property type="entry name" value="GNAT"/>
    <property type="match status" value="1"/>
</dbReference>
<evidence type="ECO:0000313" key="8">
    <source>
        <dbReference type="Proteomes" id="UP000664835"/>
    </source>
</evidence>
<gene>
    <name evidence="7" type="primary">rimI</name>
    <name evidence="7" type="ORF">J3998_09135</name>
</gene>
<dbReference type="EC" id="2.3.1.266" evidence="5"/>
<keyword evidence="2 5" id="KW-0963">Cytoplasm</keyword>
<comment type="caution">
    <text evidence="7">The sequence shown here is derived from an EMBL/GenBank/DDBJ whole genome shotgun (WGS) entry which is preliminary data.</text>
</comment>
<dbReference type="InterPro" id="IPR050680">
    <property type="entry name" value="YpeA/RimI_acetyltransf"/>
</dbReference>
<comment type="function">
    <text evidence="5">Acetylates the N-terminal alanine of ribosomal protein bS18.</text>
</comment>
<dbReference type="InterPro" id="IPR000182">
    <property type="entry name" value="GNAT_dom"/>
</dbReference>
<feature type="domain" description="N-acetyltransferase" evidence="6">
    <location>
        <begin position="1"/>
        <end position="132"/>
    </location>
</feature>
<keyword evidence="8" id="KW-1185">Reference proteome</keyword>
<evidence type="ECO:0000256" key="1">
    <source>
        <dbReference type="ARBA" id="ARBA00005395"/>
    </source>
</evidence>
<dbReference type="NCBIfam" id="TIGR01575">
    <property type="entry name" value="rimI"/>
    <property type="match status" value="1"/>
</dbReference>
<name>A0ABS3Q6H5_9GAMM</name>
<keyword evidence="3" id="KW-0808">Transferase</keyword>
<sequence>MKIEKSAYQFPWSQKGFENSLDQGLNYLFCDVDDQVLGYCCLLTVLDEAHLLNFCIRSECQGQGLAKLAFSELKKHLLDANFQLILLEVRESNLRARKLYQQLGFNEDGVRKNYYAAEDGKEDAILMSLLLSSR</sequence>
<dbReference type="InterPro" id="IPR006464">
    <property type="entry name" value="AcTrfase_RimI/Ard1"/>
</dbReference>
<evidence type="ECO:0000256" key="2">
    <source>
        <dbReference type="ARBA" id="ARBA00022490"/>
    </source>
</evidence>
<dbReference type="PANTHER" id="PTHR43420">
    <property type="entry name" value="ACETYLTRANSFERASE"/>
    <property type="match status" value="1"/>
</dbReference>
<evidence type="ECO:0000256" key="3">
    <source>
        <dbReference type="ARBA" id="ARBA00022679"/>
    </source>
</evidence>
<proteinExistence type="inferred from homology"/>
<accession>A0ABS3Q6H5</accession>
<evidence type="ECO:0000256" key="4">
    <source>
        <dbReference type="ARBA" id="ARBA00023315"/>
    </source>
</evidence>
<dbReference type="SUPFAM" id="SSF55729">
    <property type="entry name" value="Acyl-CoA N-acyltransferases (Nat)"/>
    <property type="match status" value="1"/>
</dbReference>
<evidence type="ECO:0000259" key="6">
    <source>
        <dbReference type="PROSITE" id="PS51186"/>
    </source>
</evidence>
<dbReference type="EMBL" id="JAGETV010000016">
    <property type="protein sequence ID" value="MBO1927738.1"/>
    <property type="molecule type" value="Genomic_DNA"/>
</dbReference>
<comment type="catalytic activity">
    <reaction evidence="5">
        <text>N-terminal L-alanyl-[ribosomal protein bS18] + acetyl-CoA = N-terminal N(alpha)-acetyl-L-alanyl-[ribosomal protein bS18] + CoA + H(+)</text>
        <dbReference type="Rhea" id="RHEA:43756"/>
        <dbReference type="Rhea" id="RHEA-COMP:10676"/>
        <dbReference type="Rhea" id="RHEA-COMP:10677"/>
        <dbReference type="ChEBI" id="CHEBI:15378"/>
        <dbReference type="ChEBI" id="CHEBI:57287"/>
        <dbReference type="ChEBI" id="CHEBI:57288"/>
        <dbReference type="ChEBI" id="CHEBI:64718"/>
        <dbReference type="ChEBI" id="CHEBI:83683"/>
        <dbReference type="EC" id="2.3.1.266"/>
    </reaction>
</comment>
<dbReference type="InterPro" id="IPR016181">
    <property type="entry name" value="Acyl_CoA_acyltransferase"/>
</dbReference>
<dbReference type="PANTHER" id="PTHR43420:SF51">
    <property type="entry name" value="PEPTIDYL-LYSINE N-ACETYLTRANSFERASE YIAC"/>
    <property type="match status" value="1"/>
</dbReference>
<organism evidence="7 8">
    <name type="scientific">Thiomicrorhabdus marina</name>
    <dbReference type="NCBI Taxonomy" id="2818442"/>
    <lineage>
        <taxon>Bacteria</taxon>
        <taxon>Pseudomonadati</taxon>
        <taxon>Pseudomonadota</taxon>
        <taxon>Gammaproteobacteria</taxon>
        <taxon>Thiotrichales</taxon>
        <taxon>Piscirickettsiaceae</taxon>
        <taxon>Thiomicrorhabdus</taxon>
    </lineage>
</organism>
<protein>
    <recommendedName>
        <fullName evidence="5">[Ribosomal protein bS18]-alanine N-acetyltransferase</fullName>
        <ecNumber evidence="5">2.3.1.266</ecNumber>
    </recommendedName>
</protein>
<dbReference type="GO" id="GO:0005840">
    <property type="term" value="C:ribosome"/>
    <property type="evidence" value="ECO:0007669"/>
    <property type="project" value="UniProtKB-KW"/>
</dbReference>
<evidence type="ECO:0000256" key="5">
    <source>
        <dbReference type="RuleBase" id="RU363094"/>
    </source>
</evidence>
<keyword evidence="7" id="KW-0687">Ribonucleoprotein</keyword>
<keyword evidence="7" id="KW-0689">Ribosomal protein</keyword>
<comment type="subcellular location">
    <subcellularLocation>
        <location evidence="5">Cytoplasm</location>
    </subcellularLocation>
</comment>
<dbReference type="Pfam" id="PF00583">
    <property type="entry name" value="Acetyltransf_1"/>
    <property type="match status" value="1"/>
</dbReference>